<evidence type="ECO:0000259" key="5">
    <source>
        <dbReference type="Pfam" id="PF12706"/>
    </source>
</evidence>
<name>A0A8S5Q6A2_9CAUD</name>
<evidence type="ECO:0000313" key="6">
    <source>
        <dbReference type="EMBL" id="DAE14229.1"/>
    </source>
</evidence>
<dbReference type="InterPro" id="IPR036866">
    <property type="entry name" value="RibonucZ/Hydroxyglut_hydro"/>
</dbReference>
<accession>A0A8S5Q6A2</accession>
<evidence type="ECO:0000256" key="2">
    <source>
        <dbReference type="ARBA" id="ARBA00023280"/>
    </source>
</evidence>
<dbReference type="EMBL" id="BK015578">
    <property type="protein sequence ID" value="DAE14229.1"/>
    <property type="molecule type" value="Genomic_DNA"/>
</dbReference>
<comment type="similarity">
    <text evidence="4">Belongs to the anti-Pycsar protein Apyc1 family.</text>
</comment>
<comment type="function">
    <text evidence="3">Counteracts the host Pycsar antiviral defense system. Phosphodiesterase that enables metal-dependent hydrolysis of host cyclic nucleotide Pycsar defense signals such as cCMP and cUMP.</text>
</comment>
<sequence length="224" mass="25954">MTCPIKYEIISSGSDGNAVVVNDIILIDCGVPFKALKPYYKKLKLVLLTHIHSDHFNKRTIKKLAEEKPLLRFGCGRWLAEPLISCEVQKSNIDILDADVINNYGVCNVIPFELVHNVPNYGYKLHFADKGKMIYATDTNNLNGIYAYNYDLYMIEANYEDDEIAEKIADKKSRGEYAYERQVIHNHLSKAKCDDFIYRNNRKNGTYVYMHQHKERKDENNDTC</sequence>
<evidence type="ECO:0000256" key="3">
    <source>
        <dbReference type="ARBA" id="ARBA00034293"/>
    </source>
</evidence>
<dbReference type="InterPro" id="IPR001279">
    <property type="entry name" value="Metallo-B-lactamas"/>
</dbReference>
<dbReference type="GO" id="GO:0052170">
    <property type="term" value="P:symbiont-mediated suppression of host innate immune response"/>
    <property type="evidence" value="ECO:0007669"/>
    <property type="project" value="UniProtKB-KW"/>
</dbReference>
<dbReference type="Gene3D" id="3.60.15.10">
    <property type="entry name" value="Ribonuclease Z/Hydroxyacylglutathione hydrolase-like"/>
    <property type="match status" value="2"/>
</dbReference>
<evidence type="ECO:0000256" key="1">
    <source>
        <dbReference type="ARBA" id="ARBA00022632"/>
    </source>
</evidence>
<feature type="domain" description="Metallo-beta-lactamase" evidence="5">
    <location>
        <begin position="25"/>
        <end position="165"/>
    </location>
</feature>
<keyword evidence="2" id="KW-0899">Viral immunoevasion</keyword>
<organism evidence="6">
    <name type="scientific">Siphoviridae sp. ct0uL16</name>
    <dbReference type="NCBI Taxonomy" id="2825299"/>
    <lineage>
        <taxon>Viruses</taxon>
        <taxon>Duplodnaviria</taxon>
        <taxon>Heunggongvirae</taxon>
        <taxon>Uroviricota</taxon>
        <taxon>Caudoviricetes</taxon>
    </lineage>
</organism>
<evidence type="ECO:0000256" key="4">
    <source>
        <dbReference type="ARBA" id="ARBA00034308"/>
    </source>
</evidence>
<proteinExistence type="inferred from homology"/>
<keyword evidence="1" id="KW-0945">Host-virus interaction</keyword>
<dbReference type="Pfam" id="PF12706">
    <property type="entry name" value="Lactamase_B_2"/>
    <property type="match status" value="1"/>
</dbReference>
<protein>
    <submittedName>
        <fullName evidence="6">RNaseZ</fullName>
    </submittedName>
</protein>
<reference evidence="6" key="1">
    <citation type="journal article" date="2021" name="Proc. Natl. Acad. Sci. U.S.A.">
        <title>A Catalog of Tens of Thousands of Viruses from Human Metagenomes Reveals Hidden Associations with Chronic Diseases.</title>
        <authorList>
            <person name="Tisza M.J."/>
            <person name="Buck C.B."/>
        </authorList>
    </citation>
    <scope>NUCLEOTIDE SEQUENCE</scope>
    <source>
        <strain evidence="6">Ct0uL16</strain>
    </source>
</reference>
<dbReference type="SUPFAM" id="SSF56281">
    <property type="entry name" value="Metallo-hydrolase/oxidoreductase"/>
    <property type="match status" value="1"/>
</dbReference>
<keyword evidence="1" id="KW-1090">Inhibition of host innate immune response by virus</keyword>